<dbReference type="PANTHER" id="PTHR11060:SF0">
    <property type="entry name" value="PROTEIN MEMO1"/>
    <property type="match status" value="1"/>
</dbReference>
<dbReference type="PANTHER" id="PTHR11060">
    <property type="entry name" value="PROTEIN MEMO1"/>
    <property type="match status" value="1"/>
</dbReference>
<name>A0A1M7Z033_9VIBR</name>
<dbReference type="EMBL" id="FRFG01000057">
    <property type="protein sequence ID" value="SHO58172.1"/>
    <property type="molecule type" value="Genomic_DNA"/>
</dbReference>
<evidence type="ECO:0000313" key="3">
    <source>
        <dbReference type="EMBL" id="SHO58172.1"/>
    </source>
</evidence>
<organism evidence="3 4">
    <name type="scientific">Vibrio quintilis</name>
    <dbReference type="NCBI Taxonomy" id="1117707"/>
    <lineage>
        <taxon>Bacteria</taxon>
        <taxon>Pseudomonadati</taxon>
        <taxon>Pseudomonadota</taxon>
        <taxon>Gammaproteobacteria</taxon>
        <taxon>Vibrionales</taxon>
        <taxon>Vibrionaceae</taxon>
        <taxon>Vibrio</taxon>
    </lineage>
</organism>
<dbReference type="Gene3D" id="3.40.830.10">
    <property type="entry name" value="LigB-like"/>
    <property type="match status" value="1"/>
</dbReference>
<keyword evidence="4" id="KW-1185">Reference proteome</keyword>
<dbReference type="OrthoDB" id="9782820at2"/>
<evidence type="ECO:0000256" key="2">
    <source>
        <dbReference type="HAMAP-Rule" id="MF_00055"/>
    </source>
</evidence>
<evidence type="ECO:0000256" key="1">
    <source>
        <dbReference type="ARBA" id="ARBA00006315"/>
    </source>
</evidence>
<sequence length="261" mass="28914">MNVRSPAVAGTFYEKSPDKLQAQMQLWLDSGRMHAEPLRAVIVPHAGYVYSGQVAGEAFSYLHAQSEQIHRVILIGPSHRFSFPGCDIPAADFFSTPLGLIQIDKQSFTRITPSPDVEISDQVHAFEHSLEVQLPFLQTCLKQFSLVPLLVGSIAPQVLAGLIESLWQDEQTLLVVSSDLSHYHPDDEARKIDLSTCYQIEQCEPTLTPEQACGATGINALLLLVKKRGYHIRRIALKNSSDTIGDKQRVVGYVSYLISEA</sequence>
<evidence type="ECO:0000313" key="4">
    <source>
        <dbReference type="Proteomes" id="UP000184600"/>
    </source>
</evidence>
<dbReference type="CDD" id="cd07361">
    <property type="entry name" value="MEMO_like"/>
    <property type="match status" value="1"/>
</dbReference>
<dbReference type="STRING" id="1117707.VQ7734_03942"/>
<reference evidence="4" key="1">
    <citation type="submission" date="2016-12" db="EMBL/GenBank/DDBJ databases">
        <authorList>
            <person name="Rodrigo-Torres L."/>
            <person name="Arahal R.D."/>
            <person name="Lucena T."/>
        </authorList>
    </citation>
    <scope>NUCLEOTIDE SEQUENCE [LARGE SCALE GENOMIC DNA]</scope>
</reference>
<dbReference type="RefSeq" id="WP_073585621.1">
    <property type="nucleotide sequence ID" value="NZ_AP024898.1"/>
</dbReference>
<gene>
    <name evidence="3" type="ORF">VQ7734_03942</name>
</gene>
<dbReference type="AlphaFoldDB" id="A0A1M7Z033"/>
<dbReference type="InterPro" id="IPR002737">
    <property type="entry name" value="MEMO1_fam"/>
</dbReference>
<dbReference type="Pfam" id="PF01875">
    <property type="entry name" value="Memo"/>
    <property type="match status" value="1"/>
</dbReference>
<comment type="similarity">
    <text evidence="1 2">Belongs to the MEMO1 family.</text>
</comment>
<protein>
    <recommendedName>
        <fullName evidence="2">MEMO1 family protein VQ7734_03942</fullName>
    </recommendedName>
</protein>
<accession>A0A1M7Z033</accession>
<proteinExistence type="inferred from homology"/>
<dbReference type="NCBIfam" id="TIGR04336">
    <property type="entry name" value="AmmeMemoSam_B"/>
    <property type="match status" value="1"/>
</dbReference>
<dbReference type="Proteomes" id="UP000184600">
    <property type="component" value="Unassembled WGS sequence"/>
</dbReference>
<dbReference type="HAMAP" id="MF_00055">
    <property type="entry name" value="MEMO1"/>
    <property type="match status" value="1"/>
</dbReference>